<feature type="binding site" evidence="11">
    <location>
        <position position="22"/>
    </location>
    <ligand>
        <name>Mg(2+)</name>
        <dbReference type="ChEBI" id="CHEBI:18420"/>
        <label>1</label>
    </ligand>
</feature>
<dbReference type="PROSITE" id="PS51999">
    <property type="entry name" value="ZF_GRF"/>
    <property type="match status" value="1"/>
</dbReference>
<name>A0A9P8TFX7_9ASCO</name>
<dbReference type="GO" id="GO:0008311">
    <property type="term" value="F:double-stranded DNA 3'-5' DNA exonuclease activity"/>
    <property type="evidence" value="ECO:0007669"/>
    <property type="project" value="TreeGrafter"/>
</dbReference>
<dbReference type="Pfam" id="PF03372">
    <property type="entry name" value="Exo_endo_phos"/>
    <property type="match status" value="1"/>
</dbReference>
<dbReference type="InterPro" id="IPR036691">
    <property type="entry name" value="Endo/exonu/phosph_ase_sf"/>
</dbReference>
<protein>
    <recommendedName>
        <fullName evidence="3">DNA-(apurinic or apyrimidinic site) endonuclease 2</fullName>
    </recommendedName>
</protein>
<proteinExistence type="inferred from homology"/>
<feature type="binding site" evidence="11">
    <location>
        <position position="226"/>
    </location>
    <ligand>
        <name>Mg(2+)</name>
        <dbReference type="ChEBI" id="CHEBI:18420"/>
        <label>1</label>
    </ligand>
</feature>
<dbReference type="PANTHER" id="PTHR22748:SF4">
    <property type="entry name" value="DNA-(APURINIC OR APYRIMIDINIC SITE) ENDONUCLEASE 2"/>
    <property type="match status" value="1"/>
</dbReference>
<dbReference type="Pfam" id="PF06839">
    <property type="entry name" value="Zn_ribbon_GRF"/>
    <property type="match status" value="1"/>
</dbReference>
<evidence type="ECO:0000256" key="5">
    <source>
        <dbReference type="ARBA" id="ARBA00022771"/>
    </source>
</evidence>
<comment type="caution">
    <text evidence="16">The sequence shown here is derived from an EMBL/GenBank/DDBJ whole genome shotgun (WGS) entry which is preliminary data.</text>
</comment>
<keyword evidence="5 13" id="KW-0863">Zinc-finger</keyword>
<dbReference type="GO" id="GO:0003677">
    <property type="term" value="F:DNA binding"/>
    <property type="evidence" value="ECO:0007669"/>
    <property type="project" value="InterPro"/>
</dbReference>
<feature type="binding site" evidence="11">
    <location>
        <position position="355"/>
    </location>
    <ligand>
        <name>Mg(2+)</name>
        <dbReference type="ChEBI" id="CHEBI:18420"/>
        <label>1</label>
    </ligand>
</feature>
<comment type="cofactor">
    <cofactor evidence="1">
        <name>Mn(2+)</name>
        <dbReference type="ChEBI" id="CHEBI:29035"/>
    </cofactor>
</comment>
<dbReference type="GO" id="GO:0005634">
    <property type="term" value="C:nucleus"/>
    <property type="evidence" value="ECO:0007669"/>
    <property type="project" value="TreeGrafter"/>
</dbReference>
<evidence type="ECO:0000256" key="6">
    <source>
        <dbReference type="ARBA" id="ARBA00022801"/>
    </source>
</evidence>
<evidence type="ECO:0000259" key="15">
    <source>
        <dbReference type="PROSITE" id="PS51999"/>
    </source>
</evidence>
<evidence type="ECO:0000256" key="14">
    <source>
        <dbReference type="SAM" id="MobiDB-lite"/>
    </source>
</evidence>
<feature type="site" description="Interaction with DNA substrate" evidence="12">
    <location>
        <position position="356"/>
    </location>
</feature>
<dbReference type="PROSITE" id="PS00728">
    <property type="entry name" value="AP_NUCLEASE_F1_3"/>
    <property type="match status" value="1"/>
</dbReference>
<organism evidence="16 17">
    <name type="scientific">Ogataea polymorpha</name>
    <dbReference type="NCBI Taxonomy" id="460523"/>
    <lineage>
        <taxon>Eukaryota</taxon>
        <taxon>Fungi</taxon>
        <taxon>Dikarya</taxon>
        <taxon>Ascomycota</taxon>
        <taxon>Saccharomycotina</taxon>
        <taxon>Pichiomycetes</taxon>
        <taxon>Pichiales</taxon>
        <taxon>Pichiaceae</taxon>
        <taxon>Ogataea</taxon>
    </lineage>
</organism>
<reference evidence="16" key="2">
    <citation type="submission" date="2021-01" db="EMBL/GenBank/DDBJ databases">
        <authorList>
            <person name="Schikora-Tamarit M.A."/>
        </authorList>
    </citation>
    <scope>NUCLEOTIDE SEQUENCE</scope>
    <source>
        <strain evidence="16">NCAIM Y.01608</strain>
    </source>
</reference>
<feature type="binding site" evidence="11">
    <location>
        <position position="57"/>
    </location>
    <ligand>
        <name>Mg(2+)</name>
        <dbReference type="ChEBI" id="CHEBI:18420"/>
        <label>1</label>
    </ligand>
</feature>
<keyword evidence="6" id="KW-0378">Hydrolase</keyword>
<keyword evidence="9" id="KW-0539">Nucleus</keyword>
<keyword evidence="4 11" id="KW-0479">Metal-binding</keyword>
<feature type="region of interest" description="Disordered" evidence="14">
    <location>
        <begin position="404"/>
        <end position="445"/>
    </location>
</feature>
<dbReference type="GO" id="GO:0003906">
    <property type="term" value="F:DNA-(apurinic or apyrimidinic site) endonuclease activity"/>
    <property type="evidence" value="ECO:0007669"/>
    <property type="project" value="TreeGrafter"/>
</dbReference>
<comment type="similarity">
    <text evidence="2">Belongs to the DNA repair enzymes AP/ExoA family.</text>
</comment>
<feature type="binding site" evidence="11">
    <location>
        <position position="356"/>
    </location>
    <ligand>
        <name>Mg(2+)</name>
        <dbReference type="ChEBI" id="CHEBI:18420"/>
        <label>1</label>
    </ligand>
</feature>
<dbReference type="PANTHER" id="PTHR22748">
    <property type="entry name" value="AP ENDONUCLEASE"/>
    <property type="match status" value="1"/>
</dbReference>
<dbReference type="InterPro" id="IPR010666">
    <property type="entry name" value="Znf_GRF"/>
</dbReference>
<dbReference type="GO" id="GO:0008081">
    <property type="term" value="F:phosphoric diester hydrolase activity"/>
    <property type="evidence" value="ECO:0007669"/>
    <property type="project" value="TreeGrafter"/>
</dbReference>
<reference evidence="16" key="1">
    <citation type="journal article" date="2021" name="Open Biol.">
        <title>Shared evolutionary footprints suggest mitochondrial oxidative damage underlies multiple complex I losses in fungi.</title>
        <authorList>
            <person name="Schikora-Tamarit M.A."/>
            <person name="Marcet-Houben M."/>
            <person name="Nosek J."/>
            <person name="Gabaldon T."/>
        </authorList>
    </citation>
    <scope>NUCLEOTIDE SEQUENCE</scope>
    <source>
        <strain evidence="16">NCAIM Y.01608</strain>
    </source>
</reference>
<dbReference type="AlphaFoldDB" id="A0A9P8TFX7"/>
<evidence type="ECO:0000256" key="10">
    <source>
        <dbReference type="PIRSR" id="PIRSR604808-1"/>
    </source>
</evidence>
<dbReference type="GO" id="GO:0006284">
    <property type="term" value="P:base-excision repair"/>
    <property type="evidence" value="ECO:0007669"/>
    <property type="project" value="TreeGrafter"/>
</dbReference>
<feature type="site" description="Transition state stabilizer" evidence="12">
    <location>
        <position position="226"/>
    </location>
</feature>
<dbReference type="Proteomes" id="UP000788993">
    <property type="component" value="Unassembled WGS sequence"/>
</dbReference>
<feature type="active site" evidence="10">
    <location>
        <position position="183"/>
    </location>
</feature>
<evidence type="ECO:0000256" key="4">
    <source>
        <dbReference type="ARBA" id="ARBA00022723"/>
    </source>
</evidence>
<keyword evidence="17" id="KW-1185">Reference proteome</keyword>
<dbReference type="Gene3D" id="3.60.10.10">
    <property type="entry name" value="Endonuclease/exonuclease/phosphatase"/>
    <property type="match status" value="1"/>
</dbReference>
<dbReference type="InterPro" id="IPR004808">
    <property type="entry name" value="AP_endonuc_1"/>
</dbReference>
<dbReference type="GO" id="GO:0008270">
    <property type="term" value="F:zinc ion binding"/>
    <property type="evidence" value="ECO:0007669"/>
    <property type="project" value="UniProtKB-KW"/>
</dbReference>
<feature type="compositionally biased region" description="Basic and acidic residues" evidence="14">
    <location>
        <begin position="404"/>
        <end position="418"/>
    </location>
</feature>
<feature type="active site" description="Proton donor/acceptor" evidence="10">
    <location>
        <position position="224"/>
    </location>
</feature>
<evidence type="ECO:0000313" key="16">
    <source>
        <dbReference type="EMBL" id="KAH3676926.1"/>
    </source>
</evidence>
<evidence type="ECO:0000256" key="3">
    <source>
        <dbReference type="ARBA" id="ARBA00013541"/>
    </source>
</evidence>
<evidence type="ECO:0000256" key="7">
    <source>
        <dbReference type="ARBA" id="ARBA00022833"/>
    </source>
</evidence>
<comment type="cofactor">
    <cofactor evidence="11">
        <name>Mg(2+)</name>
        <dbReference type="ChEBI" id="CHEBI:18420"/>
    </cofactor>
    <cofactor evidence="11">
        <name>Mn(2+)</name>
        <dbReference type="ChEBI" id="CHEBI:29035"/>
    </cofactor>
    <text evidence="11">Probably binds two magnesium or manganese ions per subunit.</text>
</comment>
<dbReference type="InterPro" id="IPR020848">
    <property type="entry name" value="AP_endonuclease_F1_CS"/>
</dbReference>
<accession>A0A9P8TFX7</accession>
<evidence type="ECO:0000256" key="9">
    <source>
        <dbReference type="ARBA" id="ARBA00023242"/>
    </source>
</evidence>
<evidence type="ECO:0000256" key="8">
    <source>
        <dbReference type="ARBA" id="ARBA00022842"/>
    </source>
</evidence>
<dbReference type="EMBL" id="JAEUBD010000146">
    <property type="protein sequence ID" value="KAH3676926.1"/>
    <property type="molecule type" value="Genomic_DNA"/>
</dbReference>
<evidence type="ECO:0000313" key="17">
    <source>
        <dbReference type="Proteomes" id="UP000788993"/>
    </source>
</evidence>
<feature type="site" description="Important for catalytic activity" evidence="12">
    <location>
        <position position="330"/>
    </location>
</feature>
<keyword evidence="11" id="KW-0464">Manganese</keyword>
<evidence type="ECO:0000256" key="11">
    <source>
        <dbReference type="PIRSR" id="PIRSR604808-2"/>
    </source>
</evidence>
<evidence type="ECO:0000256" key="1">
    <source>
        <dbReference type="ARBA" id="ARBA00001936"/>
    </source>
</evidence>
<feature type="binding site" evidence="11">
    <location>
        <position position="224"/>
    </location>
    <ligand>
        <name>Mg(2+)</name>
        <dbReference type="ChEBI" id="CHEBI:18420"/>
        <label>1</label>
    </ligand>
</feature>
<keyword evidence="8 11" id="KW-0460">Magnesium</keyword>
<feature type="active site" description="Proton acceptor" evidence="10">
    <location>
        <position position="356"/>
    </location>
</feature>
<dbReference type="OrthoDB" id="391817at2759"/>
<dbReference type="SUPFAM" id="SSF56219">
    <property type="entry name" value="DNase I-like"/>
    <property type="match status" value="1"/>
</dbReference>
<feature type="domain" description="GRF-type" evidence="15">
    <location>
        <begin position="492"/>
        <end position="551"/>
    </location>
</feature>
<dbReference type="InterPro" id="IPR005135">
    <property type="entry name" value="Endo/exonuclease/phosphatase"/>
</dbReference>
<evidence type="ECO:0000256" key="2">
    <source>
        <dbReference type="ARBA" id="ARBA00007092"/>
    </source>
</evidence>
<evidence type="ECO:0000256" key="13">
    <source>
        <dbReference type="PROSITE-ProRule" id="PRU01343"/>
    </source>
</evidence>
<gene>
    <name evidence="16" type="ORF">OGATHE_001416</name>
</gene>
<dbReference type="PROSITE" id="PS51435">
    <property type="entry name" value="AP_NUCLEASE_F1_4"/>
    <property type="match status" value="1"/>
</dbReference>
<evidence type="ECO:0000256" key="12">
    <source>
        <dbReference type="PIRSR" id="PIRSR604808-3"/>
    </source>
</evidence>
<keyword evidence="7" id="KW-0862">Zinc</keyword>
<sequence>MPGDDRIPPKLTPTTLRLVTFNVNGIKTLRNYFPWTLVSNYSQMLNMMNVDVVAFQELKVQRPDIDLSIADVDGYRSFISVPISKKGYSGVGVYVRKPRDDEPGIVKKCLTVVRVEEGITGILPHQKKHVSFKEAYSDPVLRPTCIGGYPDHKNMYDKFRKLDSEGRCVIIELNFNIVVISVYCPANSLGTDEGEEFRLLFLRCLFERARNLRALGKKVVVMGDINVCVDLIDSDDTIKQGFKERRLVKAQDYSDFETLNADQVLAFKHSAPHRELVNQYVKDTTGMRPDGDSHVLHDVVREKHGRRLKMYTVWSTFKSNRPLNIGSRIDLILASSQLARLVSQADIWPFLHGSDHCPVHADFELADLEFLPEEDRSGEYAAKSNWFEAKNFYGLHTRGSIDKFFRKREPQRQEKVDGEGDVADGGSDSATSGYSSRKRARKERPDQLSISDFFFRSDSSPPSVDEDRAKSRISVREFTEMLGQSGASGPQCRHGEPCALRTVKTEKNKGKKFWCCPRATRSVSWLPESAERTEADATDEYNCGFFKWASK</sequence>